<feature type="domain" description="4Fe-4S ferredoxin-type" evidence="7">
    <location>
        <begin position="58"/>
        <end position="88"/>
    </location>
</feature>
<keyword evidence="1" id="KW-0004">4Fe-4S</keyword>
<accession>A0A1I1J5C1</accession>
<dbReference type="InterPro" id="IPR017896">
    <property type="entry name" value="4Fe4S_Fe-S-bd"/>
</dbReference>
<dbReference type="CDD" id="cd10564">
    <property type="entry name" value="NapF_like"/>
    <property type="match status" value="1"/>
</dbReference>
<evidence type="ECO:0000256" key="2">
    <source>
        <dbReference type="ARBA" id="ARBA00022723"/>
    </source>
</evidence>
<evidence type="ECO:0000256" key="1">
    <source>
        <dbReference type="ARBA" id="ARBA00022485"/>
    </source>
</evidence>
<keyword evidence="4" id="KW-0408">Iron</keyword>
<evidence type="ECO:0000256" key="5">
    <source>
        <dbReference type="ARBA" id="ARBA00023014"/>
    </source>
</evidence>
<evidence type="ECO:0000256" key="4">
    <source>
        <dbReference type="ARBA" id="ARBA00023004"/>
    </source>
</evidence>
<evidence type="ECO:0000256" key="3">
    <source>
        <dbReference type="ARBA" id="ARBA00022737"/>
    </source>
</evidence>
<evidence type="ECO:0000256" key="6">
    <source>
        <dbReference type="SAM" id="MobiDB-lite"/>
    </source>
</evidence>
<organism evidence="8 9">
    <name type="scientific">Pseudooceanicola nitratireducens</name>
    <dbReference type="NCBI Taxonomy" id="517719"/>
    <lineage>
        <taxon>Bacteria</taxon>
        <taxon>Pseudomonadati</taxon>
        <taxon>Pseudomonadota</taxon>
        <taxon>Alphaproteobacteria</taxon>
        <taxon>Rhodobacterales</taxon>
        <taxon>Paracoccaceae</taxon>
        <taxon>Pseudooceanicola</taxon>
    </lineage>
</organism>
<dbReference type="RefSeq" id="WP_093450907.1">
    <property type="nucleotide sequence ID" value="NZ_FNZG01000002.1"/>
</dbReference>
<evidence type="ECO:0000313" key="9">
    <source>
        <dbReference type="Proteomes" id="UP000231644"/>
    </source>
</evidence>
<dbReference type="PROSITE" id="PS00198">
    <property type="entry name" value="4FE4S_FER_1"/>
    <property type="match status" value="1"/>
</dbReference>
<dbReference type="InterPro" id="IPR017900">
    <property type="entry name" value="4Fe4S_Fe_S_CS"/>
</dbReference>
<dbReference type="PANTHER" id="PTHR43687:SF1">
    <property type="entry name" value="FERREDOXIN III"/>
    <property type="match status" value="1"/>
</dbReference>
<sequence>MPAQASISRRQLLKGSPRPADFRPRPPGVTVASLGECTRCGDCVSACPEGVLGLADDGVVLLPDRGECTFCGTCAEVCEEPVFATDLRMSHTFVISNDCFVQAGITCMSCRDACPEEAISMQPRIGGPFLPVLNQSACTGCGACVAPCPADAIHAVRKEPADA</sequence>
<feature type="domain" description="4Fe-4S ferredoxin-type" evidence="7">
    <location>
        <begin position="27"/>
        <end position="57"/>
    </location>
</feature>
<keyword evidence="5" id="KW-0411">Iron-sulfur</keyword>
<dbReference type="GO" id="GO:0051539">
    <property type="term" value="F:4 iron, 4 sulfur cluster binding"/>
    <property type="evidence" value="ECO:0007669"/>
    <property type="project" value="UniProtKB-KW"/>
</dbReference>
<dbReference type="EMBL" id="FOLX01000001">
    <property type="protein sequence ID" value="SFC43767.1"/>
    <property type="molecule type" value="Genomic_DNA"/>
</dbReference>
<name>A0A1I1J5C1_9RHOB</name>
<feature type="region of interest" description="Disordered" evidence="6">
    <location>
        <begin position="1"/>
        <end position="26"/>
    </location>
</feature>
<dbReference type="GO" id="GO:0046872">
    <property type="term" value="F:metal ion binding"/>
    <property type="evidence" value="ECO:0007669"/>
    <property type="project" value="UniProtKB-KW"/>
</dbReference>
<evidence type="ECO:0000313" key="8">
    <source>
        <dbReference type="EMBL" id="SFC43767.1"/>
    </source>
</evidence>
<dbReference type="Proteomes" id="UP000231644">
    <property type="component" value="Unassembled WGS sequence"/>
</dbReference>
<gene>
    <name evidence="8" type="ORF">SAMN05421762_0907</name>
</gene>
<dbReference type="Pfam" id="PF13187">
    <property type="entry name" value="Fer4_9"/>
    <property type="match status" value="1"/>
</dbReference>
<dbReference type="STRING" id="517719.SAMN05421762_0907"/>
<dbReference type="SUPFAM" id="SSF54862">
    <property type="entry name" value="4Fe-4S ferredoxins"/>
    <property type="match status" value="1"/>
</dbReference>
<dbReference type="PANTHER" id="PTHR43687">
    <property type="entry name" value="ADENYLYLSULFATE REDUCTASE, BETA SUBUNIT"/>
    <property type="match status" value="1"/>
</dbReference>
<protein>
    <submittedName>
        <fullName evidence="8">Ferredoxin-type protein NapF</fullName>
    </submittedName>
</protein>
<keyword evidence="3" id="KW-0677">Repeat</keyword>
<evidence type="ECO:0000259" key="7">
    <source>
        <dbReference type="PROSITE" id="PS51379"/>
    </source>
</evidence>
<keyword evidence="2" id="KW-0479">Metal-binding</keyword>
<dbReference type="Gene3D" id="3.30.70.20">
    <property type="match status" value="2"/>
</dbReference>
<dbReference type="PROSITE" id="PS51379">
    <property type="entry name" value="4FE4S_FER_2"/>
    <property type="match status" value="4"/>
</dbReference>
<keyword evidence="9" id="KW-1185">Reference proteome</keyword>
<dbReference type="InterPro" id="IPR050572">
    <property type="entry name" value="Fe-S_Ferredoxin"/>
</dbReference>
<reference evidence="8 9" key="1">
    <citation type="submission" date="2016-10" db="EMBL/GenBank/DDBJ databases">
        <authorList>
            <person name="de Groot N.N."/>
        </authorList>
    </citation>
    <scope>NUCLEOTIDE SEQUENCE [LARGE SCALE GENOMIC DNA]</scope>
    <source>
        <strain evidence="8 9">DSM 29619</strain>
    </source>
</reference>
<dbReference type="InterPro" id="IPR004496">
    <property type="entry name" value="NapF"/>
</dbReference>
<feature type="domain" description="4Fe-4S ferredoxin-type" evidence="7">
    <location>
        <begin position="129"/>
        <end position="158"/>
    </location>
</feature>
<dbReference type="OrthoDB" id="9800445at2"/>
<proteinExistence type="predicted"/>
<dbReference type="Pfam" id="PF12838">
    <property type="entry name" value="Fer4_7"/>
    <property type="match status" value="1"/>
</dbReference>
<dbReference type="AlphaFoldDB" id="A0A1I1J5C1"/>
<feature type="domain" description="4Fe-4S ferredoxin-type" evidence="7">
    <location>
        <begin position="105"/>
        <end position="124"/>
    </location>
</feature>